<gene>
    <name evidence="2" type="ORF">METHB2_370027</name>
</gene>
<name>A0A8S0YA71_9GAMM</name>
<sequence>MKFTPVFSAIVLSLQFSNSLAADSSVSCQPVSGTLQQLLPDDSCTVYTAQKKYFPDLTFLTLASPSPLPILFPPYCYSGTFVGQLGTTATINGTVFSGLTENNFNLLEALTAASVININAVDAIDGKIKELGTLYTNDSISSPVFMTTERLTMIAGSKIFKDAQGYIDISGNAIAGPTSFTGTLCPAK</sequence>
<evidence type="ECO:0000313" key="2">
    <source>
        <dbReference type="EMBL" id="CAA9891221.1"/>
    </source>
</evidence>
<keyword evidence="1" id="KW-0732">Signal</keyword>
<proteinExistence type="predicted"/>
<dbReference type="EMBL" id="CADCXN010000066">
    <property type="protein sequence ID" value="CAA9891221.1"/>
    <property type="molecule type" value="Genomic_DNA"/>
</dbReference>
<organism evidence="2 3">
    <name type="scientific">Candidatus Methylobacter favarea</name>
    <dbReference type="NCBI Taxonomy" id="2707345"/>
    <lineage>
        <taxon>Bacteria</taxon>
        <taxon>Pseudomonadati</taxon>
        <taxon>Pseudomonadota</taxon>
        <taxon>Gammaproteobacteria</taxon>
        <taxon>Methylococcales</taxon>
        <taxon>Methylococcaceae</taxon>
        <taxon>Methylobacter</taxon>
    </lineage>
</organism>
<dbReference type="Proteomes" id="UP000494216">
    <property type="component" value="Unassembled WGS sequence"/>
</dbReference>
<protein>
    <submittedName>
        <fullName evidence="2">Uncharacterized protein</fullName>
    </submittedName>
</protein>
<evidence type="ECO:0000313" key="3">
    <source>
        <dbReference type="Proteomes" id="UP000494216"/>
    </source>
</evidence>
<evidence type="ECO:0000256" key="1">
    <source>
        <dbReference type="SAM" id="SignalP"/>
    </source>
</evidence>
<feature type="signal peptide" evidence="1">
    <location>
        <begin position="1"/>
        <end position="21"/>
    </location>
</feature>
<keyword evidence="3" id="KW-1185">Reference proteome</keyword>
<dbReference type="AlphaFoldDB" id="A0A8S0YA71"/>
<reference evidence="2 3" key="1">
    <citation type="submission" date="2020-02" db="EMBL/GenBank/DDBJ databases">
        <authorList>
            <person name="Hogendoorn C."/>
        </authorList>
    </citation>
    <scope>NUCLEOTIDE SEQUENCE [LARGE SCALE GENOMIC DNA]</scope>
    <source>
        <strain evidence="2">METHB21</strain>
    </source>
</reference>
<feature type="chain" id="PRO_5035916110" evidence="1">
    <location>
        <begin position="22"/>
        <end position="188"/>
    </location>
</feature>
<dbReference type="RefSeq" id="WP_174626106.1">
    <property type="nucleotide sequence ID" value="NZ_CADCXN010000066.1"/>
</dbReference>
<comment type="caution">
    <text evidence="2">The sequence shown here is derived from an EMBL/GenBank/DDBJ whole genome shotgun (WGS) entry which is preliminary data.</text>
</comment>
<accession>A0A8S0YA71</accession>